<dbReference type="InterPro" id="IPR003607">
    <property type="entry name" value="HD/PDEase_dom"/>
</dbReference>
<dbReference type="SMART" id="SM00471">
    <property type="entry name" value="HDc"/>
    <property type="match status" value="1"/>
</dbReference>
<evidence type="ECO:0000313" key="4">
    <source>
        <dbReference type="Proteomes" id="UP000553343"/>
    </source>
</evidence>
<reference evidence="3 4" key="1">
    <citation type="submission" date="2020-06" db="EMBL/GenBank/DDBJ databases">
        <title>High-quality draft genome of sulfate reducer Desulfobacter latus type strain AcrS2 isolated from marine sediment.</title>
        <authorList>
            <person name="Hoppe M."/>
            <person name="Larsen C.K."/>
            <person name="Marshall I.P.G."/>
            <person name="Schramm A."/>
            <person name="Marietou A.G."/>
        </authorList>
    </citation>
    <scope>NUCLEOTIDE SEQUENCE [LARGE SCALE GENOMIC DNA]</scope>
    <source>
        <strain evidence="3 4">AcRS2</strain>
    </source>
</reference>
<dbReference type="PROSITE" id="PS50885">
    <property type="entry name" value="HAMP"/>
    <property type="match status" value="1"/>
</dbReference>
<sequence length="317" mass="35859">MSLCVGLLILTTCLVFLLKNKVFNPLWDLAKAIYDFGLGQLPEPPPIENRKDEISVLKNEFINMVQRITEAESMNKKYREHLEDLVDERTKELTLTQEATILSMASLAETRDPETGGHIKRTQNYIKILATHLQSHPKYSESLTDENVDLIYKSAPLHDIGKVGVPDYILLKPEKLSPAEFETMKLHTVHGRDALLAAEEKLGSNSFLRFAREIAYTHQEKWDGSGYPQGLKGEEIPVSGRLMAVADVYDALISRRVYKPPFSHNKAMCIIKQGKGSHFDPDMVDAFLMLESKIKLIAYDLADSDDERNTLGLPYEP</sequence>
<name>A0A850SVZ4_9BACT</name>
<dbReference type="GO" id="GO:0016020">
    <property type="term" value="C:membrane"/>
    <property type="evidence" value="ECO:0007669"/>
    <property type="project" value="InterPro"/>
</dbReference>
<proteinExistence type="predicted"/>
<dbReference type="CDD" id="cd00077">
    <property type="entry name" value="HDc"/>
    <property type="match status" value="1"/>
</dbReference>
<dbReference type="PANTHER" id="PTHR45228">
    <property type="entry name" value="CYCLIC DI-GMP PHOSPHODIESTERASE TM_0186-RELATED"/>
    <property type="match status" value="1"/>
</dbReference>
<dbReference type="PROSITE" id="PS51832">
    <property type="entry name" value="HD_GYP"/>
    <property type="match status" value="1"/>
</dbReference>
<organism evidence="3 4">
    <name type="scientific">Desulfobacter latus</name>
    <dbReference type="NCBI Taxonomy" id="2292"/>
    <lineage>
        <taxon>Bacteria</taxon>
        <taxon>Pseudomonadati</taxon>
        <taxon>Thermodesulfobacteriota</taxon>
        <taxon>Desulfobacteria</taxon>
        <taxon>Desulfobacterales</taxon>
        <taxon>Desulfobacteraceae</taxon>
        <taxon>Desulfobacter</taxon>
    </lineage>
</organism>
<dbReference type="SUPFAM" id="SSF109604">
    <property type="entry name" value="HD-domain/PDEase-like"/>
    <property type="match status" value="1"/>
</dbReference>
<dbReference type="Pfam" id="PF13487">
    <property type="entry name" value="HD_5"/>
    <property type="match status" value="1"/>
</dbReference>
<dbReference type="PANTHER" id="PTHR45228:SF5">
    <property type="entry name" value="CYCLIC DI-GMP PHOSPHODIESTERASE VC_1348-RELATED"/>
    <property type="match status" value="1"/>
</dbReference>
<dbReference type="Gene3D" id="6.10.340.10">
    <property type="match status" value="1"/>
</dbReference>
<evidence type="ECO:0000259" key="1">
    <source>
        <dbReference type="PROSITE" id="PS50885"/>
    </source>
</evidence>
<dbReference type="InterPro" id="IPR037522">
    <property type="entry name" value="HD_GYP_dom"/>
</dbReference>
<accession>A0A850SVZ4</accession>
<dbReference type="InterPro" id="IPR003660">
    <property type="entry name" value="HAMP_dom"/>
</dbReference>
<evidence type="ECO:0000313" key="3">
    <source>
        <dbReference type="EMBL" id="NWH05514.1"/>
    </source>
</evidence>
<gene>
    <name evidence="3" type="ORF">HXW94_11020</name>
</gene>
<feature type="domain" description="HD-GYP" evidence="2">
    <location>
        <begin position="93"/>
        <end position="303"/>
    </location>
</feature>
<dbReference type="EMBL" id="JACADJ010000037">
    <property type="protein sequence ID" value="NWH05514.1"/>
    <property type="molecule type" value="Genomic_DNA"/>
</dbReference>
<feature type="domain" description="HAMP" evidence="1">
    <location>
        <begin position="20"/>
        <end position="73"/>
    </location>
</feature>
<evidence type="ECO:0000259" key="2">
    <source>
        <dbReference type="PROSITE" id="PS51832"/>
    </source>
</evidence>
<dbReference type="GO" id="GO:0007165">
    <property type="term" value="P:signal transduction"/>
    <property type="evidence" value="ECO:0007669"/>
    <property type="project" value="InterPro"/>
</dbReference>
<dbReference type="Gene3D" id="1.10.3210.10">
    <property type="entry name" value="Hypothetical protein af1432"/>
    <property type="match status" value="1"/>
</dbReference>
<protein>
    <submittedName>
        <fullName evidence="3">HD domain-containing protein</fullName>
    </submittedName>
</protein>
<dbReference type="AlphaFoldDB" id="A0A850SVZ4"/>
<comment type="caution">
    <text evidence="3">The sequence shown here is derived from an EMBL/GenBank/DDBJ whole genome shotgun (WGS) entry which is preliminary data.</text>
</comment>
<dbReference type="Proteomes" id="UP000553343">
    <property type="component" value="Unassembled WGS sequence"/>
</dbReference>
<dbReference type="InterPro" id="IPR052020">
    <property type="entry name" value="Cyclic_di-GMP/3'3'-cGAMP_PDE"/>
</dbReference>
<keyword evidence="4" id="KW-1185">Reference proteome</keyword>